<dbReference type="EMBL" id="CAJOBR010091537">
    <property type="protein sequence ID" value="CAF5141606.1"/>
    <property type="molecule type" value="Genomic_DNA"/>
</dbReference>
<feature type="compositionally biased region" description="Polar residues" evidence="1">
    <location>
        <begin position="7"/>
        <end position="23"/>
    </location>
</feature>
<gene>
    <name evidence="2" type="ORF">QYT958_LOCUS47735</name>
    <name evidence="3" type="ORF">QYT958_LOCUS48060</name>
</gene>
<protein>
    <submittedName>
        <fullName evidence="2">Uncharacterized protein</fullName>
    </submittedName>
</protein>
<dbReference type="Proteomes" id="UP000663848">
    <property type="component" value="Unassembled WGS sequence"/>
</dbReference>
<feature type="non-terminal residue" evidence="2">
    <location>
        <position position="73"/>
    </location>
</feature>
<evidence type="ECO:0000313" key="2">
    <source>
        <dbReference type="EMBL" id="CAF5141606.1"/>
    </source>
</evidence>
<evidence type="ECO:0000313" key="3">
    <source>
        <dbReference type="EMBL" id="CAF5144698.1"/>
    </source>
</evidence>
<proteinExistence type="predicted"/>
<feature type="compositionally biased region" description="Polar residues" evidence="1">
    <location>
        <begin position="33"/>
        <end position="73"/>
    </location>
</feature>
<accession>A0A822G2S6</accession>
<comment type="caution">
    <text evidence="2">The sequence shown here is derived from an EMBL/GenBank/DDBJ whole genome shotgun (WGS) entry which is preliminary data.</text>
</comment>
<dbReference type="EMBL" id="CAJOBR010093737">
    <property type="protein sequence ID" value="CAF5144698.1"/>
    <property type="molecule type" value="Genomic_DNA"/>
</dbReference>
<evidence type="ECO:0000256" key="1">
    <source>
        <dbReference type="SAM" id="MobiDB-lite"/>
    </source>
</evidence>
<sequence length="73" mass="7911">QCFRSVPPTSNQQEERVSSQQETDAPDLVLNLPISSGLITPPSTKSIDNNINEHQSLKSPLSSNGSPVHQSNQ</sequence>
<reference evidence="2" key="1">
    <citation type="submission" date="2021-02" db="EMBL/GenBank/DDBJ databases">
        <authorList>
            <person name="Nowell W R."/>
        </authorList>
    </citation>
    <scope>NUCLEOTIDE SEQUENCE</scope>
</reference>
<evidence type="ECO:0000313" key="4">
    <source>
        <dbReference type="Proteomes" id="UP000663848"/>
    </source>
</evidence>
<organism evidence="2 4">
    <name type="scientific">Rotaria socialis</name>
    <dbReference type="NCBI Taxonomy" id="392032"/>
    <lineage>
        <taxon>Eukaryota</taxon>
        <taxon>Metazoa</taxon>
        <taxon>Spiralia</taxon>
        <taxon>Gnathifera</taxon>
        <taxon>Rotifera</taxon>
        <taxon>Eurotatoria</taxon>
        <taxon>Bdelloidea</taxon>
        <taxon>Philodinida</taxon>
        <taxon>Philodinidae</taxon>
        <taxon>Rotaria</taxon>
    </lineage>
</organism>
<dbReference type="AlphaFoldDB" id="A0A822G2S6"/>
<feature type="non-terminal residue" evidence="2">
    <location>
        <position position="1"/>
    </location>
</feature>
<feature type="region of interest" description="Disordered" evidence="1">
    <location>
        <begin position="1"/>
        <end position="73"/>
    </location>
</feature>
<name>A0A822G2S6_9BILA</name>